<evidence type="ECO:0000256" key="4">
    <source>
        <dbReference type="ARBA" id="ARBA00022622"/>
    </source>
</evidence>
<evidence type="ECO:0000256" key="1">
    <source>
        <dbReference type="ARBA" id="ARBA00004609"/>
    </source>
</evidence>
<protein>
    <recommendedName>
        <fullName evidence="10">Bifunctional inhibitor/plant lipid transfer protein/seed storage helical domain-containing protein</fullName>
    </recommendedName>
</protein>
<dbReference type="InterPro" id="IPR016140">
    <property type="entry name" value="Bifunc_inhib/LTP/seed_store"/>
</dbReference>
<keyword evidence="4" id="KW-0472">Membrane</keyword>
<keyword evidence="7" id="KW-0325">Glycoprotein</keyword>
<dbReference type="SUPFAM" id="SSF47699">
    <property type="entry name" value="Bifunctional inhibitor/lipid-transfer protein/seed storage 2S albumin"/>
    <property type="match status" value="1"/>
</dbReference>
<keyword evidence="8" id="KW-0449">Lipoprotein</keyword>
<keyword evidence="3" id="KW-1003">Cell membrane</keyword>
<comment type="similarity">
    <text evidence="2">Belongs to the plant LTP family.</text>
</comment>
<accession>A0AAV5JUD3</accession>
<dbReference type="InterPro" id="IPR036312">
    <property type="entry name" value="Bifun_inhib/LTP/seed_sf"/>
</dbReference>
<dbReference type="GO" id="GO:0098552">
    <property type="term" value="C:side of membrane"/>
    <property type="evidence" value="ECO:0007669"/>
    <property type="project" value="UniProtKB-KW"/>
</dbReference>
<proteinExistence type="inferred from homology"/>
<feature type="domain" description="Bifunctional inhibitor/plant lipid transfer protein/seed storage helical" evidence="10">
    <location>
        <begin position="31"/>
        <end position="112"/>
    </location>
</feature>
<dbReference type="Gene3D" id="1.10.110.10">
    <property type="entry name" value="Plant lipid-transfer and hydrophobic proteins"/>
    <property type="match status" value="1"/>
</dbReference>
<evidence type="ECO:0000256" key="8">
    <source>
        <dbReference type="ARBA" id="ARBA00023288"/>
    </source>
</evidence>
<keyword evidence="5 9" id="KW-0732">Signal</keyword>
<dbReference type="Proteomes" id="UP001054252">
    <property type="component" value="Unassembled WGS sequence"/>
</dbReference>
<evidence type="ECO:0000259" key="10">
    <source>
        <dbReference type="SMART" id="SM00499"/>
    </source>
</evidence>
<comment type="caution">
    <text evidence="11">The sequence shown here is derived from an EMBL/GenBank/DDBJ whole genome shotgun (WGS) entry which is preliminary data.</text>
</comment>
<evidence type="ECO:0000256" key="7">
    <source>
        <dbReference type="ARBA" id="ARBA00023180"/>
    </source>
</evidence>
<dbReference type="GO" id="GO:0005886">
    <property type="term" value="C:plasma membrane"/>
    <property type="evidence" value="ECO:0007669"/>
    <property type="project" value="UniProtKB-SubCell"/>
</dbReference>
<gene>
    <name evidence="11" type="ORF">SLEP1_g26811</name>
</gene>
<sequence>MEMGFVKFLFLFVFLLFALDGGKAADMSAECNDDLQKLMTCLNFAQGKVATPTKECCDSATSIKDKDPKCLCYIIQQMQSGSDTLKSMGVQTAKLLQLPSACQLKNASISNCPKLLGLSPGSPEAAIFTNISSLAPPTTASPVTGSSAADTTSASSRTQHGSYIACPVVLVAVAILFHALPAGSATLF</sequence>
<name>A0AAV5JUD3_9ROSI</name>
<evidence type="ECO:0000256" key="9">
    <source>
        <dbReference type="SAM" id="SignalP"/>
    </source>
</evidence>
<evidence type="ECO:0000256" key="5">
    <source>
        <dbReference type="ARBA" id="ARBA00022729"/>
    </source>
</evidence>
<evidence type="ECO:0000256" key="2">
    <source>
        <dbReference type="ARBA" id="ARBA00009748"/>
    </source>
</evidence>
<dbReference type="Pfam" id="PF14368">
    <property type="entry name" value="LTP_2"/>
    <property type="match status" value="1"/>
</dbReference>
<evidence type="ECO:0000256" key="3">
    <source>
        <dbReference type="ARBA" id="ARBA00022475"/>
    </source>
</evidence>
<dbReference type="InterPro" id="IPR043325">
    <property type="entry name" value="LTSS"/>
</dbReference>
<comment type="subcellular location">
    <subcellularLocation>
        <location evidence="1">Cell membrane</location>
        <topology evidence="1">Lipid-anchor</topology>
        <topology evidence="1">GPI-anchor</topology>
    </subcellularLocation>
</comment>
<dbReference type="PANTHER" id="PTHR33044">
    <property type="entry name" value="BIFUNCTIONAL INHIBITOR/LIPID-TRANSFER PROTEIN/SEED STORAGE 2S ALBUMIN SUPERFAMILY PROTEIN-RELATED"/>
    <property type="match status" value="1"/>
</dbReference>
<evidence type="ECO:0000313" key="11">
    <source>
        <dbReference type="EMBL" id="GKV16123.1"/>
    </source>
</evidence>
<organism evidence="11 12">
    <name type="scientific">Rubroshorea leprosula</name>
    <dbReference type="NCBI Taxonomy" id="152421"/>
    <lineage>
        <taxon>Eukaryota</taxon>
        <taxon>Viridiplantae</taxon>
        <taxon>Streptophyta</taxon>
        <taxon>Embryophyta</taxon>
        <taxon>Tracheophyta</taxon>
        <taxon>Spermatophyta</taxon>
        <taxon>Magnoliopsida</taxon>
        <taxon>eudicotyledons</taxon>
        <taxon>Gunneridae</taxon>
        <taxon>Pentapetalae</taxon>
        <taxon>rosids</taxon>
        <taxon>malvids</taxon>
        <taxon>Malvales</taxon>
        <taxon>Dipterocarpaceae</taxon>
        <taxon>Rubroshorea</taxon>
    </lineage>
</organism>
<keyword evidence="6" id="KW-1015">Disulfide bond</keyword>
<feature type="signal peptide" evidence="9">
    <location>
        <begin position="1"/>
        <end position="24"/>
    </location>
</feature>
<keyword evidence="12" id="KW-1185">Reference proteome</keyword>
<feature type="chain" id="PRO_5043439429" description="Bifunctional inhibitor/plant lipid transfer protein/seed storage helical domain-containing protein" evidence="9">
    <location>
        <begin position="25"/>
        <end position="188"/>
    </location>
</feature>
<evidence type="ECO:0000313" key="12">
    <source>
        <dbReference type="Proteomes" id="UP001054252"/>
    </source>
</evidence>
<keyword evidence="4" id="KW-0336">GPI-anchor</keyword>
<dbReference type="AlphaFoldDB" id="A0AAV5JUD3"/>
<dbReference type="EMBL" id="BPVZ01000044">
    <property type="protein sequence ID" value="GKV16123.1"/>
    <property type="molecule type" value="Genomic_DNA"/>
</dbReference>
<dbReference type="SMART" id="SM00499">
    <property type="entry name" value="AAI"/>
    <property type="match status" value="1"/>
</dbReference>
<reference evidence="11 12" key="1">
    <citation type="journal article" date="2021" name="Commun. Biol.">
        <title>The genome of Shorea leprosula (Dipterocarpaceae) highlights the ecological relevance of drought in aseasonal tropical rainforests.</title>
        <authorList>
            <person name="Ng K.K.S."/>
            <person name="Kobayashi M.J."/>
            <person name="Fawcett J.A."/>
            <person name="Hatakeyama M."/>
            <person name="Paape T."/>
            <person name="Ng C.H."/>
            <person name="Ang C.C."/>
            <person name="Tnah L.H."/>
            <person name="Lee C.T."/>
            <person name="Nishiyama T."/>
            <person name="Sese J."/>
            <person name="O'Brien M.J."/>
            <person name="Copetti D."/>
            <person name="Mohd Noor M.I."/>
            <person name="Ong R.C."/>
            <person name="Putra M."/>
            <person name="Sireger I.Z."/>
            <person name="Indrioko S."/>
            <person name="Kosugi Y."/>
            <person name="Izuno A."/>
            <person name="Isagi Y."/>
            <person name="Lee S.L."/>
            <person name="Shimizu K.K."/>
        </authorList>
    </citation>
    <scope>NUCLEOTIDE SEQUENCE [LARGE SCALE GENOMIC DNA]</scope>
    <source>
        <strain evidence="11">214</strain>
    </source>
</reference>
<evidence type="ECO:0000256" key="6">
    <source>
        <dbReference type="ARBA" id="ARBA00023157"/>
    </source>
</evidence>
<dbReference type="CDD" id="cd00010">
    <property type="entry name" value="AAI_LTSS"/>
    <property type="match status" value="1"/>
</dbReference>